<name>A0AAN8VGA6_9MAGN</name>
<accession>A0AAN8VGA6</accession>
<comment type="caution">
    <text evidence="1">The sequence shown here is derived from an EMBL/GenBank/DDBJ whole genome shotgun (WGS) entry which is preliminary data.</text>
</comment>
<sequence>MLSAETTLLPGQRQALMDVSYPVRVSIPTGKSLSTVKCSKSTNKKRKHAPVDLPDGVGLELIMSSCFISLSMGTKSTTTDGGANTMTCRKQLSQTMQKIAKGSLVVGIIDGKKVKWIIRILGRLFAWAMQVSLLESDSSQWILNL</sequence>
<organism evidence="1 2">
    <name type="scientific">Dillenia turbinata</name>
    <dbReference type="NCBI Taxonomy" id="194707"/>
    <lineage>
        <taxon>Eukaryota</taxon>
        <taxon>Viridiplantae</taxon>
        <taxon>Streptophyta</taxon>
        <taxon>Embryophyta</taxon>
        <taxon>Tracheophyta</taxon>
        <taxon>Spermatophyta</taxon>
        <taxon>Magnoliopsida</taxon>
        <taxon>eudicotyledons</taxon>
        <taxon>Gunneridae</taxon>
        <taxon>Pentapetalae</taxon>
        <taxon>Dilleniales</taxon>
        <taxon>Dilleniaceae</taxon>
        <taxon>Dillenia</taxon>
    </lineage>
</organism>
<feature type="non-terminal residue" evidence="1">
    <location>
        <position position="145"/>
    </location>
</feature>
<evidence type="ECO:0000313" key="1">
    <source>
        <dbReference type="EMBL" id="KAK6931129.1"/>
    </source>
</evidence>
<dbReference type="AlphaFoldDB" id="A0AAN8VGA6"/>
<evidence type="ECO:0000313" key="2">
    <source>
        <dbReference type="Proteomes" id="UP001370490"/>
    </source>
</evidence>
<proteinExistence type="predicted"/>
<gene>
    <name evidence="1" type="ORF">RJ641_002922</name>
</gene>
<protein>
    <submittedName>
        <fullName evidence="1">Uncharacterized protein</fullName>
    </submittedName>
</protein>
<keyword evidence="2" id="KW-1185">Reference proteome</keyword>
<dbReference type="Proteomes" id="UP001370490">
    <property type="component" value="Unassembled WGS sequence"/>
</dbReference>
<dbReference type="EMBL" id="JBAMMX010000011">
    <property type="protein sequence ID" value="KAK6931129.1"/>
    <property type="molecule type" value="Genomic_DNA"/>
</dbReference>
<reference evidence="1 2" key="1">
    <citation type="submission" date="2023-12" db="EMBL/GenBank/DDBJ databases">
        <title>A high-quality genome assembly for Dillenia turbinata (Dilleniales).</title>
        <authorList>
            <person name="Chanderbali A."/>
        </authorList>
    </citation>
    <scope>NUCLEOTIDE SEQUENCE [LARGE SCALE GENOMIC DNA]</scope>
    <source>
        <strain evidence="1">LSX21</strain>
        <tissue evidence="1">Leaf</tissue>
    </source>
</reference>